<reference evidence="3 4" key="1">
    <citation type="submission" date="2019-03" db="EMBL/GenBank/DDBJ databases">
        <title>Genomic Encyclopedia of Type Strains, Phase IV (KMG-IV): sequencing the most valuable type-strain genomes for metagenomic binning, comparative biology and taxonomic classification.</title>
        <authorList>
            <person name="Goeker M."/>
        </authorList>
    </citation>
    <scope>NUCLEOTIDE SEQUENCE [LARGE SCALE GENOMIC DNA]</scope>
    <source>
        <strain evidence="3 4">DSM 16326</strain>
    </source>
</reference>
<feature type="transmembrane region" description="Helical" evidence="1">
    <location>
        <begin position="57"/>
        <end position="80"/>
    </location>
</feature>
<dbReference type="AlphaFoldDB" id="A0A4R8ISI9"/>
<keyword evidence="4" id="KW-1185">Reference proteome</keyword>
<feature type="transmembrane region" description="Helical" evidence="1">
    <location>
        <begin position="126"/>
        <end position="151"/>
    </location>
</feature>
<dbReference type="Proteomes" id="UP000294914">
    <property type="component" value="Unassembled WGS sequence"/>
</dbReference>
<dbReference type="InterPro" id="IPR032816">
    <property type="entry name" value="VTT_dom"/>
</dbReference>
<feature type="transmembrane region" description="Helical" evidence="1">
    <location>
        <begin position="101"/>
        <end position="120"/>
    </location>
</feature>
<name>A0A4R8ISI9_9GAMM</name>
<dbReference type="PANTHER" id="PTHR42709">
    <property type="entry name" value="ALKALINE PHOSPHATASE LIKE PROTEIN"/>
    <property type="match status" value="1"/>
</dbReference>
<organism evidence="3 4">
    <name type="scientific">Thiohalophilus thiocyanatoxydans</name>
    <dbReference type="NCBI Taxonomy" id="381308"/>
    <lineage>
        <taxon>Bacteria</taxon>
        <taxon>Pseudomonadati</taxon>
        <taxon>Pseudomonadota</taxon>
        <taxon>Gammaproteobacteria</taxon>
        <taxon>Thiohalomonadales</taxon>
        <taxon>Thiohalophilaceae</taxon>
        <taxon>Thiohalophilus</taxon>
    </lineage>
</organism>
<comment type="caution">
    <text evidence="3">The sequence shown here is derived from an EMBL/GenBank/DDBJ whole genome shotgun (WGS) entry which is preliminary data.</text>
</comment>
<dbReference type="OrthoDB" id="9810270at2"/>
<dbReference type="GO" id="GO:0005886">
    <property type="term" value="C:plasma membrane"/>
    <property type="evidence" value="ECO:0007669"/>
    <property type="project" value="TreeGrafter"/>
</dbReference>
<keyword evidence="1" id="KW-0812">Transmembrane</keyword>
<evidence type="ECO:0000313" key="3">
    <source>
        <dbReference type="EMBL" id="TDY00143.1"/>
    </source>
</evidence>
<gene>
    <name evidence="3" type="ORF">EDC23_2315</name>
</gene>
<dbReference type="Pfam" id="PF09335">
    <property type="entry name" value="VTT_dom"/>
    <property type="match status" value="1"/>
</dbReference>
<evidence type="ECO:0000259" key="2">
    <source>
        <dbReference type="Pfam" id="PF09335"/>
    </source>
</evidence>
<dbReference type="EMBL" id="SOQX01000006">
    <property type="protein sequence ID" value="TDY00143.1"/>
    <property type="molecule type" value="Genomic_DNA"/>
</dbReference>
<dbReference type="RefSeq" id="WP_134084650.1">
    <property type="nucleotide sequence ID" value="NZ_SOQX01000006.1"/>
</dbReference>
<keyword evidence="1" id="KW-0472">Membrane</keyword>
<dbReference type="InterPro" id="IPR051311">
    <property type="entry name" value="DedA_domain"/>
</dbReference>
<sequence length="193" mass="21584">MSLFSALFDRVMLWSAHRHAPGYLFGLSFAESSFFPIPPDVMLAPMALARPDRAWHFALLTTIASVLGGMAGYVIGMFAFEMIEPLLHSAGYWEKYLQTRQWFADWGIWVIFIAGFSPIPYKVFTITAGVVGMVFLPFVIASAVGRGARFFMVAGLMKWGGPAMQQTLRQYIDRLGWLVILAIIVAYFVLNNG</sequence>
<evidence type="ECO:0000313" key="4">
    <source>
        <dbReference type="Proteomes" id="UP000294914"/>
    </source>
</evidence>
<dbReference type="PANTHER" id="PTHR42709:SF11">
    <property type="entry name" value="DEDA FAMILY PROTEIN"/>
    <property type="match status" value="1"/>
</dbReference>
<accession>A0A4R8ISI9</accession>
<proteinExistence type="predicted"/>
<protein>
    <submittedName>
        <fullName evidence="3">Membrane protein YqaA with SNARE-associated domain</fullName>
    </submittedName>
</protein>
<evidence type="ECO:0000256" key="1">
    <source>
        <dbReference type="SAM" id="Phobius"/>
    </source>
</evidence>
<keyword evidence="1" id="KW-1133">Transmembrane helix</keyword>
<feature type="transmembrane region" description="Helical" evidence="1">
    <location>
        <begin position="171"/>
        <end position="190"/>
    </location>
</feature>
<feature type="domain" description="VTT" evidence="2">
    <location>
        <begin position="50"/>
        <end position="156"/>
    </location>
</feature>
<feature type="transmembrane region" description="Helical" evidence="1">
    <location>
        <begin position="20"/>
        <end position="37"/>
    </location>
</feature>